<comment type="caution">
    <text evidence="2">The sequence shown here is derived from an EMBL/GenBank/DDBJ whole genome shotgun (WGS) entry which is preliminary data.</text>
</comment>
<reference evidence="3" key="1">
    <citation type="journal article" date="2018" name="Gigascience">
        <title>Genome assembly of the Pink Ipe (Handroanthus impetiginosus, Bignoniaceae), a highly valued, ecologically keystone Neotropical timber forest tree.</title>
        <authorList>
            <person name="Silva-Junior O.B."/>
            <person name="Grattapaglia D."/>
            <person name="Novaes E."/>
            <person name="Collevatti R.G."/>
        </authorList>
    </citation>
    <scope>NUCLEOTIDE SEQUENCE [LARGE SCALE GENOMIC DNA]</scope>
    <source>
        <strain evidence="3">cv. UFG-1</strain>
    </source>
</reference>
<gene>
    <name evidence="2" type="ORF">CDL12_22347</name>
</gene>
<feature type="transmembrane region" description="Helical" evidence="1">
    <location>
        <begin position="6"/>
        <end position="28"/>
    </location>
</feature>
<keyword evidence="3" id="KW-1185">Reference proteome</keyword>
<dbReference type="AlphaFoldDB" id="A0A2G9GIL4"/>
<sequence length="52" mass="5677">MFMTYLAIIAIIATDFVFFLVAVGGHAAGNLAARLYDYHIEQAESEFCNGSC</sequence>
<name>A0A2G9GIL4_9LAMI</name>
<keyword evidence="1" id="KW-0812">Transmembrane</keyword>
<keyword evidence="1" id="KW-0472">Membrane</keyword>
<evidence type="ECO:0000256" key="1">
    <source>
        <dbReference type="SAM" id="Phobius"/>
    </source>
</evidence>
<dbReference type="OrthoDB" id="900585at2759"/>
<dbReference type="Proteomes" id="UP000231279">
    <property type="component" value="Unassembled WGS sequence"/>
</dbReference>
<evidence type="ECO:0000313" key="2">
    <source>
        <dbReference type="EMBL" id="PIN05116.1"/>
    </source>
</evidence>
<keyword evidence="1" id="KW-1133">Transmembrane helix</keyword>
<proteinExistence type="predicted"/>
<dbReference type="EMBL" id="NKXS01004893">
    <property type="protein sequence ID" value="PIN05116.1"/>
    <property type="molecule type" value="Genomic_DNA"/>
</dbReference>
<protein>
    <submittedName>
        <fullName evidence="2">Uncharacterized protein</fullName>
    </submittedName>
</protein>
<organism evidence="2 3">
    <name type="scientific">Handroanthus impetiginosus</name>
    <dbReference type="NCBI Taxonomy" id="429701"/>
    <lineage>
        <taxon>Eukaryota</taxon>
        <taxon>Viridiplantae</taxon>
        <taxon>Streptophyta</taxon>
        <taxon>Embryophyta</taxon>
        <taxon>Tracheophyta</taxon>
        <taxon>Spermatophyta</taxon>
        <taxon>Magnoliopsida</taxon>
        <taxon>eudicotyledons</taxon>
        <taxon>Gunneridae</taxon>
        <taxon>Pentapetalae</taxon>
        <taxon>asterids</taxon>
        <taxon>lamiids</taxon>
        <taxon>Lamiales</taxon>
        <taxon>Bignoniaceae</taxon>
        <taxon>Crescentiina</taxon>
        <taxon>Tabebuia alliance</taxon>
        <taxon>Handroanthus</taxon>
    </lineage>
</organism>
<accession>A0A2G9GIL4</accession>
<evidence type="ECO:0000313" key="3">
    <source>
        <dbReference type="Proteomes" id="UP000231279"/>
    </source>
</evidence>